<dbReference type="GO" id="GO:0008610">
    <property type="term" value="P:lipid biosynthetic process"/>
    <property type="evidence" value="ECO:0007669"/>
    <property type="project" value="InterPro"/>
</dbReference>
<dbReference type="PROSITE" id="PS50089">
    <property type="entry name" value="ZF_RING_2"/>
    <property type="match status" value="1"/>
</dbReference>
<keyword evidence="6" id="KW-0862">Zinc</keyword>
<feature type="region of interest" description="Disordered" evidence="9">
    <location>
        <begin position="725"/>
        <end position="745"/>
    </location>
</feature>
<dbReference type="InterPro" id="IPR041888">
    <property type="entry name" value="RING-HC_ZNF598/HEL2"/>
</dbReference>
<evidence type="ECO:0000256" key="3">
    <source>
        <dbReference type="ARBA" id="ARBA00012483"/>
    </source>
</evidence>
<keyword evidence="5 8" id="KW-0863">Zinc-finger</keyword>
<accession>A0A7J6MX67</accession>
<dbReference type="InterPro" id="IPR013083">
    <property type="entry name" value="Znf_RING/FYVE/PHD"/>
</dbReference>
<feature type="region of interest" description="Disordered" evidence="9">
    <location>
        <begin position="1173"/>
        <end position="1197"/>
    </location>
</feature>
<dbReference type="InterPro" id="IPR001841">
    <property type="entry name" value="Znf_RING"/>
</dbReference>
<dbReference type="EC" id="2.3.2.27" evidence="3"/>
<dbReference type="PROSITE" id="PS01358">
    <property type="entry name" value="ZF_RANBP2_1"/>
    <property type="match status" value="1"/>
</dbReference>
<dbReference type="GO" id="GO:0008270">
    <property type="term" value="F:zinc ion binding"/>
    <property type="evidence" value="ECO:0007669"/>
    <property type="project" value="UniProtKB-KW"/>
</dbReference>
<dbReference type="Pfam" id="PF25447">
    <property type="entry name" value="RING_ZNF598"/>
    <property type="match status" value="1"/>
</dbReference>
<keyword evidence="12" id="KW-1185">Reference proteome</keyword>
<feature type="compositionally biased region" description="Basic and acidic residues" evidence="9">
    <location>
        <begin position="316"/>
        <end position="338"/>
    </location>
</feature>
<feature type="compositionally biased region" description="Low complexity" evidence="9">
    <location>
        <begin position="953"/>
        <end position="965"/>
    </location>
</feature>
<evidence type="ECO:0000256" key="1">
    <source>
        <dbReference type="ARBA" id="ARBA00000900"/>
    </source>
</evidence>
<dbReference type="GO" id="GO:0016567">
    <property type="term" value="P:protein ubiquitination"/>
    <property type="evidence" value="ECO:0007669"/>
    <property type="project" value="TreeGrafter"/>
</dbReference>
<dbReference type="SMART" id="SM00355">
    <property type="entry name" value="ZnF_C2H2"/>
    <property type="match status" value="2"/>
</dbReference>
<comment type="similarity">
    <text evidence="7">Belongs to the ZNF598/HEL2 family.</text>
</comment>
<evidence type="ECO:0000256" key="9">
    <source>
        <dbReference type="SAM" id="MobiDB-lite"/>
    </source>
</evidence>
<feature type="region of interest" description="Disordered" evidence="9">
    <location>
        <begin position="1320"/>
        <end position="1353"/>
    </location>
</feature>
<dbReference type="OrthoDB" id="3838338at2759"/>
<feature type="compositionally biased region" description="Basic and acidic residues" evidence="9">
    <location>
        <begin position="735"/>
        <end position="745"/>
    </location>
</feature>
<evidence type="ECO:0000313" key="11">
    <source>
        <dbReference type="EMBL" id="KAF4676185.1"/>
    </source>
</evidence>
<sequence length="1353" mass="151868">MRPFIITILPIIKGEAPSTYSLLHAGLEPLLSHNEIAAYDTIEVVFEKFQIFCHGRWLGVQVLQSPSDLIYMQNVMTEVRPDVVIEAGTYKGGLTVYLASVLEALMDSHDVWQPSVISIDRNHPSDVYNMEWFCPVCEECVKSWETGLWQRRVHFIQGYSDEVDVWLEVDRVLGAKQGTIPHRDIKVVVTLDASHEAEGVLTELIMYAPLVSINSYIIVQDARLDRLWNKPAVFAATAAFLQFTSDFEWDRTIPIYGSSQHMYLRRVATDHLGNVTDGQEKAAVGKGRHGGGEGGEHRHNEDHQNYDTVSSPVDEDAPRRAYHGKGESRRGGDQEQHQHHSHHNRGYYGKGRYGKGKGKGRHEVSQYDPDYDRGESSRKKGGGGTQKVLEVPPPLSFASSIVLDDPIKPSTIDRLDEECSLCMEKLIYVAVGHCGHHNVCWLCALRLRWLMNDRACPMCKEDLSTIVLVNRNQYDPKLSIDELITPKKGSRLAVIKDKEQPDVYYGDKRIQKICFMIRQYRCGFCTNWDGDGTTEAEREDKWAFHTLGDLRTHLKKQHSRDFCTICLNEREVFILEQYLYSTYNHGADIDRHCRHGDPDLRPPIEDHPSCQFCNPSGRNDRRFYSADQLKTHMRKNHFTCHLCESMGWRNEYYKDYFALAERRANLRLDFGTSGGRSRKPGQRDDNPNPETVENYKVKFCKPPRQFYNGPDENTALGQEYAALNAVTSDEEDDQHEASDPKKIKERYPARRDGHRYDPKWHGDIPDPHLPKIRTASAAAVAMEYGTEDEDNEEPDAVVEEGAPSLTDEDDLMERGRRVLTAEAQRIVEEDPEGLGRVNGPAFKNKNAELMKACRKAIGDTSLHELKDAALSMRKEQTDESLDYFVETAADVFSLAEGGMQQGARLFAAMVLLLPIKGLRDRLVGRMEEYAGDAILQSAIIAERKARSVSPEPRSSASVATSRASSQPPPKVQLPETTVPIPDGLLAGPHKRPSFIKALMAVLDADLGDVDEAIPPKHYNKLVQSVQQIDGIQTDTLAEMRNQLLAVVGSRKDLSWANADMVIGLRPLAYRLLTPRPTIQASSNEDGDDEDYEYVDPAQRREKEEAEAASAAQLQKGWDEFVQQARRVLHERFNMLELCYMSTYIHLAAGRLQNRGIERGVDDPYSYQEFPLLPGSKPTMGGHSYSQKAAQAKRGPEYPSLAAAHPATTATTSSSSRQRGLWATRNPERLADPNAFPELPKIQPKPKTSQWNAGGKARKDIERIKGLERRYPLLVRPTANAPAKSSHEPQLPGWTCPHCETHNEPQIDTCIKCGLKMLMKKSVGGGGPGDGGSGGSKGGKRKKASAADRAMGRF</sequence>
<comment type="catalytic activity">
    <reaction evidence="1">
        <text>S-ubiquitinyl-[E2 ubiquitin-conjugating enzyme]-L-cysteine + [acceptor protein]-L-lysine = [E2 ubiquitin-conjugating enzyme]-L-cysteine + N(6)-ubiquitinyl-[acceptor protein]-L-lysine.</text>
        <dbReference type="EC" id="2.3.2.27"/>
    </reaction>
</comment>
<dbReference type="GO" id="GO:0043022">
    <property type="term" value="F:ribosome binding"/>
    <property type="evidence" value="ECO:0007669"/>
    <property type="project" value="TreeGrafter"/>
</dbReference>
<dbReference type="Gene3D" id="3.40.50.150">
    <property type="entry name" value="Vaccinia Virus protein VP39"/>
    <property type="match status" value="1"/>
</dbReference>
<organism evidence="11 12">
    <name type="scientific">Perkinsus chesapeaki</name>
    <name type="common">Clam parasite</name>
    <name type="synonym">Perkinsus andrewsi</name>
    <dbReference type="NCBI Taxonomy" id="330153"/>
    <lineage>
        <taxon>Eukaryota</taxon>
        <taxon>Sar</taxon>
        <taxon>Alveolata</taxon>
        <taxon>Perkinsozoa</taxon>
        <taxon>Perkinsea</taxon>
        <taxon>Perkinsida</taxon>
        <taxon>Perkinsidae</taxon>
        <taxon>Perkinsus</taxon>
    </lineage>
</organism>
<evidence type="ECO:0000256" key="4">
    <source>
        <dbReference type="ARBA" id="ARBA00022723"/>
    </source>
</evidence>
<evidence type="ECO:0000259" key="10">
    <source>
        <dbReference type="PROSITE" id="PS50089"/>
    </source>
</evidence>
<feature type="region of interest" description="Disordered" evidence="9">
    <location>
        <begin position="1228"/>
        <end position="1256"/>
    </location>
</feature>
<dbReference type="CDD" id="cd16615">
    <property type="entry name" value="RING-HC_ZNF598"/>
    <property type="match status" value="1"/>
</dbReference>
<dbReference type="Proteomes" id="UP000591131">
    <property type="component" value="Unassembled WGS sequence"/>
</dbReference>
<dbReference type="SUPFAM" id="SSF53335">
    <property type="entry name" value="S-adenosyl-L-methionine-dependent methyltransferases"/>
    <property type="match status" value="1"/>
</dbReference>
<protein>
    <recommendedName>
        <fullName evidence="3">RING-type E3 ubiquitin transferase</fullName>
        <ecNumber evidence="3">2.3.2.27</ecNumber>
    </recommendedName>
</protein>
<dbReference type="GO" id="GO:0008168">
    <property type="term" value="F:methyltransferase activity"/>
    <property type="evidence" value="ECO:0007669"/>
    <property type="project" value="InterPro"/>
</dbReference>
<dbReference type="EMBL" id="JAAPAO010000037">
    <property type="protein sequence ID" value="KAF4676185.1"/>
    <property type="molecule type" value="Genomic_DNA"/>
</dbReference>
<evidence type="ECO:0000256" key="8">
    <source>
        <dbReference type="PROSITE-ProRule" id="PRU00175"/>
    </source>
</evidence>
<dbReference type="InterPro" id="IPR029063">
    <property type="entry name" value="SAM-dependent_MTases_sf"/>
</dbReference>
<evidence type="ECO:0000313" key="12">
    <source>
        <dbReference type="Proteomes" id="UP000591131"/>
    </source>
</evidence>
<dbReference type="PANTHER" id="PTHR22938:SF0">
    <property type="entry name" value="E3 UBIQUITIN-PROTEIN LIGASE ZNF598"/>
    <property type="match status" value="1"/>
</dbReference>
<evidence type="ECO:0000256" key="5">
    <source>
        <dbReference type="ARBA" id="ARBA00022771"/>
    </source>
</evidence>
<evidence type="ECO:0000256" key="6">
    <source>
        <dbReference type="ARBA" id="ARBA00022833"/>
    </source>
</evidence>
<dbReference type="InterPro" id="IPR013087">
    <property type="entry name" value="Znf_C2H2_type"/>
</dbReference>
<comment type="caution">
    <text evidence="11">The sequence shown here is derived from an EMBL/GenBank/DDBJ whole genome shotgun (WGS) entry which is preliminary data.</text>
</comment>
<dbReference type="SMART" id="SM00184">
    <property type="entry name" value="RING"/>
    <property type="match status" value="1"/>
</dbReference>
<evidence type="ECO:0000256" key="7">
    <source>
        <dbReference type="ARBA" id="ARBA00035113"/>
    </source>
</evidence>
<reference evidence="11 12" key="1">
    <citation type="submission" date="2020-04" db="EMBL/GenBank/DDBJ databases">
        <title>Perkinsus chesapeaki whole genome sequence.</title>
        <authorList>
            <person name="Bogema D.R."/>
        </authorList>
    </citation>
    <scope>NUCLEOTIDE SEQUENCE [LARGE SCALE GENOMIC DNA]</scope>
    <source>
        <strain evidence="11">ATCC PRA-425</strain>
    </source>
</reference>
<feature type="compositionally biased region" description="Gly residues" evidence="9">
    <location>
        <begin position="1322"/>
        <end position="1336"/>
    </location>
</feature>
<keyword evidence="4" id="KW-0479">Metal-binding</keyword>
<gene>
    <name evidence="11" type="ORF">FOL47_006576</name>
</gene>
<dbReference type="InterPro" id="IPR044288">
    <property type="entry name" value="ZNF598/HEL2"/>
</dbReference>
<feature type="region of interest" description="Disordered" evidence="9">
    <location>
        <begin position="670"/>
        <end position="693"/>
    </location>
</feature>
<dbReference type="SUPFAM" id="SSF57850">
    <property type="entry name" value="RING/U-box"/>
    <property type="match status" value="1"/>
</dbReference>
<feature type="region of interest" description="Disordered" evidence="9">
    <location>
        <begin position="275"/>
        <end position="390"/>
    </location>
</feature>
<proteinExistence type="inferred from homology"/>
<dbReference type="InterPro" id="IPR001876">
    <property type="entry name" value="Znf_RanBP2"/>
</dbReference>
<comment type="pathway">
    <text evidence="2">Protein modification; protein ubiquitination.</text>
</comment>
<feature type="compositionally biased region" description="Basic and acidic residues" evidence="9">
    <location>
        <begin position="361"/>
        <end position="378"/>
    </location>
</feature>
<feature type="region of interest" description="Disordered" evidence="9">
    <location>
        <begin position="945"/>
        <end position="976"/>
    </location>
</feature>
<name>A0A7J6MX67_PERCH</name>
<dbReference type="GO" id="GO:0061630">
    <property type="term" value="F:ubiquitin protein ligase activity"/>
    <property type="evidence" value="ECO:0007669"/>
    <property type="project" value="UniProtKB-EC"/>
</dbReference>
<dbReference type="InterPro" id="IPR007072">
    <property type="entry name" value="RNMT_CmcI"/>
</dbReference>
<feature type="domain" description="RING-type" evidence="10">
    <location>
        <begin position="419"/>
        <end position="460"/>
    </location>
</feature>
<evidence type="ECO:0000256" key="2">
    <source>
        <dbReference type="ARBA" id="ARBA00004906"/>
    </source>
</evidence>
<dbReference type="Pfam" id="PF04989">
    <property type="entry name" value="RMNT_CmcI"/>
    <property type="match status" value="1"/>
</dbReference>
<dbReference type="PANTHER" id="PTHR22938">
    <property type="entry name" value="ZINC FINGER PROTEIN 598"/>
    <property type="match status" value="1"/>
</dbReference>
<feature type="compositionally biased region" description="Basic and acidic residues" evidence="9">
    <location>
        <begin position="290"/>
        <end position="305"/>
    </location>
</feature>
<dbReference type="GO" id="GO:0072344">
    <property type="term" value="P:rescue of stalled ribosome"/>
    <property type="evidence" value="ECO:0007669"/>
    <property type="project" value="InterPro"/>
</dbReference>
<dbReference type="Gene3D" id="3.30.40.10">
    <property type="entry name" value="Zinc/RING finger domain, C3HC4 (zinc finger)"/>
    <property type="match status" value="1"/>
</dbReference>